<gene>
    <name evidence="2" type="ORF">S01H1_09624</name>
</gene>
<dbReference type="InterPro" id="IPR052024">
    <property type="entry name" value="Methanogen_methyltrans"/>
</dbReference>
<dbReference type="EMBL" id="BARS01004917">
    <property type="protein sequence ID" value="GAF84753.1"/>
    <property type="molecule type" value="Genomic_DNA"/>
</dbReference>
<dbReference type="AlphaFoldDB" id="X0SU82"/>
<accession>X0SU82</accession>
<organism evidence="2">
    <name type="scientific">marine sediment metagenome</name>
    <dbReference type="NCBI Taxonomy" id="412755"/>
    <lineage>
        <taxon>unclassified sequences</taxon>
        <taxon>metagenomes</taxon>
        <taxon>ecological metagenomes</taxon>
    </lineage>
</organism>
<dbReference type="Gene3D" id="3.20.20.210">
    <property type="match status" value="1"/>
</dbReference>
<protein>
    <recommendedName>
        <fullName evidence="1">Uroporphyrinogen decarboxylase (URO-D) domain-containing protein</fullName>
    </recommendedName>
</protein>
<dbReference type="PANTHER" id="PTHR47099">
    <property type="entry name" value="METHYLCOBAMIDE:COM METHYLTRANSFERASE MTBA"/>
    <property type="match status" value="1"/>
</dbReference>
<dbReference type="SUPFAM" id="SSF51726">
    <property type="entry name" value="UROD/MetE-like"/>
    <property type="match status" value="1"/>
</dbReference>
<proteinExistence type="predicted"/>
<dbReference type="InterPro" id="IPR000257">
    <property type="entry name" value="Uroporphyrinogen_deCOase"/>
</dbReference>
<feature type="domain" description="Uroporphyrinogen decarboxylase (URO-D)" evidence="1">
    <location>
        <begin position="10"/>
        <end position="145"/>
    </location>
</feature>
<dbReference type="InterPro" id="IPR038071">
    <property type="entry name" value="UROD/MetE-like_sf"/>
</dbReference>
<evidence type="ECO:0000313" key="2">
    <source>
        <dbReference type="EMBL" id="GAF84753.1"/>
    </source>
</evidence>
<feature type="non-terminal residue" evidence="2">
    <location>
        <position position="1"/>
    </location>
</feature>
<name>X0SU82_9ZZZZ</name>
<reference evidence="2" key="1">
    <citation type="journal article" date="2014" name="Front. Microbiol.">
        <title>High frequency of phylogenetically diverse reductive dehalogenase-homologous genes in deep subseafloor sedimentary metagenomes.</title>
        <authorList>
            <person name="Kawai M."/>
            <person name="Futagami T."/>
            <person name="Toyoda A."/>
            <person name="Takaki Y."/>
            <person name="Nishi S."/>
            <person name="Hori S."/>
            <person name="Arai W."/>
            <person name="Tsubouchi T."/>
            <person name="Morono Y."/>
            <person name="Uchiyama I."/>
            <person name="Ito T."/>
            <person name="Fujiyama A."/>
            <person name="Inagaki F."/>
            <person name="Takami H."/>
        </authorList>
    </citation>
    <scope>NUCLEOTIDE SEQUENCE</scope>
    <source>
        <strain evidence="2">Expedition CK06-06</strain>
    </source>
</reference>
<comment type="caution">
    <text evidence="2">The sequence shown here is derived from an EMBL/GenBank/DDBJ whole genome shotgun (WGS) entry which is preliminary data.</text>
</comment>
<sequence>DDYGLQKSVLISPADWRSLIKPRLAEIYSLAHKHGRTVFHHSCGNICPIIPDMIDVGLNILHPIQPEAMDILKLKQEFGRHLTFCGGLGTQDILPRGSVKQVRDEVSRLKREMGKGGGYILEPGITLQADVPLENIVAMVEEAQKVD</sequence>
<dbReference type="Pfam" id="PF01208">
    <property type="entry name" value="URO-D"/>
    <property type="match status" value="1"/>
</dbReference>
<dbReference type="PANTHER" id="PTHR47099:SF1">
    <property type="entry name" value="METHYLCOBAMIDE:COM METHYLTRANSFERASE MTBA"/>
    <property type="match status" value="1"/>
</dbReference>
<dbReference type="GO" id="GO:0004853">
    <property type="term" value="F:uroporphyrinogen decarboxylase activity"/>
    <property type="evidence" value="ECO:0007669"/>
    <property type="project" value="InterPro"/>
</dbReference>
<evidence type="ECO:0000259" key="1">
    <source>
        <dbReference type="Pfam" id="PF01208"/>
    </source>
</evidence>
<dbReference type="GO" id="GO:0006779">
    <property type="term" value="P:porphyrin-containing compound biosynthetic process"/>
    <property type="evidence" value="ECO:0007669"/>
    <property type="project" value="InterPro"/>
</dbReference>